<comment type="caution">
    <text evidence="2">The sequence shown here is derived from an EMBL/GenBank/DDBJ whole genome shotgun (WGS) entry which is preliminary data.</text>
</comment>
<dbReference type="EMBL" id="JAHWGI010001243">
    <property type="protein sequence ID" value="KAK3926071.1"/>
    <property type="molecule type" value="Genomic_DNA"/>
</dbReference>
<evidence type="ECO:0000313" key="3">
    <source>
        <dbReference type="Proteomes" id="UP001219518"/>
    </source>
</evidence>
<name>A0AAE1HSM5_9NEOP</name>
<evidence type="ECO:0000313" key="2">
    <source>
        <dbReference type="EMBL" id="KAK3926071.1"/>
    </source>
</evidence>
<organism evidence="2 3">
    <name type="scientific">Frankliniella fusca</name>
    <dbReference type="NCBI Taxonomy" id="407009"/>
    <lineage>
        <taxon>Eukaryota</taxon>
        <taxon>Metazoa</taxon>
        <taxon>Ecdysozoa</taxon>
        <taxon>Arthropoda</taxon>
        <taxon>Hexapoda</taxon>
        <taxon>Insecta</taxon>
        <taxon>Pterygota</taxon>
        <taxon>Neoptera</taxon>
        <taxon>Paraneoptera</taxon>
        <taxon>Thysanoptera</taxon>
        <taxon>Terebrantia</taxon>
        <taxon>Thripoidea</taxon>
        <taxon>Thripidae</taxon>
        <taxon>Frankliniella</taxon>
    </lineage>
</organism>
<reference evidence="2" key="2">
    <citation type="journal article" date="2023" name="BMC Genomics">
        <title>Pest status, molecular evolution, and epigenetic factors derived from the genome assembly of Frankliniella fusca, a thysanopteran phytovirus vector.</title>
        <authorList>
            <person name="Catto M.A."/>
            <person name="Labadie P.E."/>
            <person name="Jacobson A.L."/>
            <person name="Kennedy G.G."/>
            <person name="Srinivasan R."/>
            <person name="Hunt B.G."/>
        </authorList>
    </citation>
    <scope>NUCLEOTIDE SEQUENCE</scope>
    <source>
        <strain evidence="2">PL_HMW_Pooled</strain>
    </source>
</reference>
<proteinExistence type="predicted"/>
<protein>
    <submittedName>
        <fullName evidence="2">Na(+)/H(+) exchange regulatory cofactor NHE-RF3</fullName>
    </submittedName>
</protein>
<dbReference type="Pfam" id="PF21787">
    <property type="entry name" value="TNP-like_RNaseH_N"/>
    <property type="match status" value="1"/>
</dbReference>
<accession>A0AAE1HSM5</accession>
<sequence>MYKPLTGKTNVSGSKLYIAAFLSKGAVDGSILSKLCLEATALIEQSGFNVDMWVCDGDSWNRVMWNKMGLKNLFAYQRPSKTQV</sequence>
<feature type="domain" description="Transposable element P transposase-like RNase H" evidence="1">
    <location>
        <begin position="15"/>
        <end position="69"/>
    </location>
</feature>
<gene>
    <name evidence="2" type="ORF">KUF71_014320</name>
</gene>
<dbReference type="Proteomes" id="UP001219518">
    <property type="component" value="Unassembled WGS sequence"/>
</dbReference>
<keyword evidence="3" id="KW-1185">Reference proteome</keyword>
<dbReference type="AlphaFoldDB" id="A0AAE1HSM5"/>
<dbReference type="InterPro" id="IPR048365">
    <property type="entry name" value="TNP-like_RNaseH_N"/>
</dbReference>
<reference evidence="2" key="1">
    <citation type="submission" date="2021-07" db="EMBL/GenBank/DDBJ databases">
        <authorList>
            <person name="Catto M.A."/>
            <person name="Jacobson A."/>
            <person name="Kennedy G."/>
            <person name="Labadie P."/>
            <person name="Hunt B.G."/>
            <person name="Srinivasan R."/>
        </authorList>
    </citation>
    <scope>NUCLEOTIDE SEQUENCE</scope>
    <source>
        <strain evidence="2">PL_HMW_Pooled</strain>
        <tissue evidence="2">Head</tissue>
    </source>
</reference>
<evidence type="ECO:0000259" key="1">
    <source>
        <dbReference type="Pfam" id="PF21787"/>
    </source>
</evidence>